<name>A0A645GIA1_9ZZZZ</name>
<organism evidence="1">
    <name type="scientific">bioreactor metagenome</name>
    <dbReference type="NCBI Taxonomy" id="1076179"/>
    <lineage>
        <taxon>unclassified sequences</taxon>
        <taxon>metagenomes</taxon>
        <taxon>ecological metagenomes</taxon>
    </lineage>
</organism>
<reference evidence="1" key="1">
    <citation type="submission" date="2019-08" db="EMBL/GenBank/DDBJ databases">
        <authorList>
            <person name="Kucharzyk K."/>
            <person name="Murdoch R.W."/>
            <person name="Higgins S."/>
            <person name="Loffler F."/>
        </authorList>
    </citation>
    <scope>NUCLEOTIDE SEQUENCE</scope>
</reference>
<gene>
    <name evidence="1" type="ORF">SDC9_173321</name>
</gene>
<sequence>MTMAVQGLNICERSRQKIKYRDFTSTSFIHYRDSNTISKRRKTIHDHNIYVFDISTFMDGVIGHVIMYLVNKNIIANGTVVQTAVINS</sequence>
<dbReference type="AlphaFoldDB" id="A0A645GIA1"/>
<comment type="caution">
    <text evidence="1">The sequence shown here is derived from an EMBL/GenBank/DDBJ whole genome shotgun (WGS) entry which is preliminary data.</text>
</comment>
<evidence type="ECO:0000313" key="1">
    <source>
        <dbReference type="EMBL" id="MPN25900.1"/>
    </source>
</evidence>
<proteinExistence type="predicted"/>
<protein>
    <submittedName>
        <fullName evidence="1">Uncharacterized protein</fullName>
    </submittedName>
</protein>
<accession>A0A645GIA1</accession>
<dbReference type="EMBL" id="VSSQ01075252">
    <property type="protein sequence ID" value="MPN25900.1"/>
    <property type="molecule type" value="Genomic_DNA"/>
</dbReference>